<dbReference type="VEuPathDB" id="FungiDB:RO3G_11615"/>
<evidence type="ECO:0000313" key="3">
    <source>
        <dbReference type="Proteomes" id="UP000009138"/>
    </source>
</evidence>
<evidence type="ECO:0000313" key="2">
    <source>
        <dbReference type="EMBL" id="EIE86904.1"/>
    </source>
</evidence>
<organism evidence="2 3">
    <name type="scientific">Rhizopus delemar (strain RA 99-880 / ATCC MYA-4621 / FGSC 9543 / NRRL 43880)</name>
    <name type="common">Mucormycosis agent</name>
    <name type="synonym">Rhizopus arrhizus var. delemar</name>
    <dbReference type="NCBI Taxonomy" id="246409"/>
    <lineage>
        <taxon>Eukaryota</taxon>
        <taxon>Fungi</taxon>
        <taxon>Fungi incertae sedis</taxon>
        <taxon>Mucoromycota</taxon>
        <taxon>Mucoromycotina</taxon>
        <taxon>Mucoromycetes</taxon>
        <taxon>Mucorales</taxon>
        <taxon>Mucorineae</taxon>
        <taxon>Rhizopodaceae</taxon>
        <taxon>Rhizopus</taxon>
    </lineage>
</organism>
<dbReference type="InParanoid" id="I1CEM4"/>
<evidence type="ECO:0000256" key="1">
    <source>
        <dbReference type="SAM" id="MobiDB-lite"/>
    </source>
</evidence>
<dbReference type="EMBL" id="CH476740">
    <property type="protein sequence ID" value="EIE86904.1"/>
    <property type="molecule type" value="Genomic_DNA"/>
</dbReference>
<feature type="compositionally biased region" description="Polar residues" evidence="1">
    <location>
        <begin position="26"/>
        <end position="44"/>
    </location>
</feature>
<reference evidence="2 3" key="1">
    <citation type="journal article" date="2009" name="PLoS Genet.">
        <title>Genomic analysis of the basal lineage fungus Rhizopus oryzae reveals a whole-genome duplication.</title>
        <authorList>
            <person name="Ma L.-J."/>
            <person name="Ibrahim A.S."/>
            <person name="Skory C."/>
            <person name="Grabherr M.G."/>
            <person name="Burger G."/>
            <person name="Butler M."/>
            <person name="Elias M."/>
            <person name="Idnurm A."/>
            <person name="Lang B.F."/>
            <person name="Sone T."/>
            <person name="Abe A."/>
            <person name="Calvo S.E."/>
            <person name="Corrochano L.M."/>
            <person name="Engels R."/>
            <person name="Fu J."/>
            <person name="Hansberg W."/>
            <person name="Kim J.-M."/>
            <person name="Kodira C.D."/>
            <person name="Koehrsen M.J."/>
            <person name="Liu B."/>
            <person name="Miranda-Saavedra D."/>
            <person name="O'Leary S."/>
            <person name="Ortiz-Castellanos L."/>
            <person name="Poulter R."/>
            <person name="Rodriguez-Romero J."/>
            <person name="Ruiz-Herrera J."/>
            <person name="Shen Y.-Q."/>
            <person name="Zeng Q."/>
            <person name="Galagan J."/>
            <person name="Birren B.W."/>
            <person name="Cuomo C.A."/>
            <person name="Wickes B.L."/>
        </authorList>
    </citation>
    <scope>NUCLEOTIDE SEQUENCE [LARGE SCALE GENOMIC DNA]</scope>
    <source>
        <strain evidence="3">RA 99-880 / ATCC MYA-4621 / FGSC 9543 / NRRL 43880</strain>
    </source>
</reference>
<accession>I1CEM4</accession>
<dbReference type="OrthoDB" id="29308at2759"/>
<protein>
    <submittedName>
        <fullName evidence="2">Uncharacterized protein</fullName>
    </submittedName>
</protein>
<gene>
    <name evidence="2" type="ORF">RO3G_11615</name>
</gene>
<feature type="region of interest" description="Disordered" evidence="1">
    <location>
        <begin position="22"/>
        <end position="82"/>
    </location>
</feature>
<keyword evidence="3" id="KW-1185">Reference proteome</keyword>
<sequence>MGFVIRSLQPILKECQKSSVPEKQELSINPNRPTTTIGRFSNYGNPVPKQYPRGIFNNNSSNHNNPATAATMTSVHKKTRLV</sequence>
<dbReference type="RefSeq" id="XP_067522300.1">
    <property type="nucleotide sequence ID" value="XM_067666199.1"/>
</dbReference>
<dbReference type="GeneID" id="93618580"/>
<dbReference type="AlphaFoldDB" id="I1CEM4"/>
<dbReference type="Proteomes" id="UP000009138">
    <property type="component" value="Unassembled WGS sequence"/>
</dbReference>
<name>I1CEM4_RHIO9</name>
<proteinExistence type="predicted"/>